<reference evidence="2" key="1">
    <citation type="submission" date="2023-03" db="EMBL/GenBank/DDBJ databases">
        <title>Massive genome expansion in bonnet fungi (Mycena s.s.) driven by repeated elements and novel gene families across ecological guilds.</title>
        <authorList>
            <consortium name="Lawrence Berkeley National Laboratory"/>
            <person name="Harder C.B."/>
            <person name="Miyauchi S."/>
            <person name="Viragh M."/>
            <person name="Kuo A."/>
            <person name="Thoen E."/>
            <person name="Andreopoulos B."/>
            <person name="Lu D."/>
            <person name="Skrede I."/>
            <person name="Drula E."/>
            <person name="Henrissat B."/>
            <person name="Morin E."/>
            <person name="Kohler A."/>
            <person name="Barry K."/>
            <person name="LaButti K."/>
            <person name="Morin E."/>
            <person name="Salamov A."/>
            <person name="Lipzen A."/>
            <person name="Mereny Z."/>
            <person name="Hegedus B."/>
            <person name="Baldrian P."/>
            <person name="Stursova M."/>
            <person name="Weitz H."/>
            <person name="Taylor A."/>
            <person name="Grigoriev I.V."/>
            <person name="Nagy L.G."/>
            <person name="Martin F."/>
            <person name="Kauserud H."/>
        </authorList>
    </citation>
    <scope>NUCLEOTIDE SEQUENCE</scope>
    <source>
        <strain evidence="2">CBHHK067</strain>
    </source>
</reference>
<dbReference type="AlphaFoldDB" id="A0AAD7M7G2"/>
<organism evidence="2 3">
    <name type="scientific">Mycena rosella</name>
    <name type="common">Pink bonnet</name>
    <name type="synonym">Agaricus rosellus</name>
    <dbReference type="NCBI Taxonomy" id="1033263"/>
    <lineage>
        <taxon>Eukaryota</taxon>
        <taxon>Fungi</taxon>
        <taxon>Dikarya</taxon>
        <taxon>Basidiomycota</taxon>
        <taxon>Agaricomycotina</taxon>
        <taxon>Agaricomycetes</taxon>
        <taxon>Agaricomycetidae</taxon>
        <taxon>Agaricales</taxon>
        <taxon>Marasmiineae</taxon>
        <taxon>Mycenaceae</taxon>
        <taxon>Mycena</taxon>
    </lineage>
</organism>
<evidence type="ECO:0000313" key="2">
    <source>
        <dbReference type="EMBL" id="KAJ7704816.1"/>
    </source>
</evidence>
<evidence type="ECO:0000256" key="1">
    <source>
        <dbReference type="SAM" id="MobiDB-lite"/>
    </source>
</evidence>
<feature type="region of interest" description="Disordered" evidence="1">
    <location>
        <begin position="461"/>
        <end position="483"/>
    </location>
</feature>
<name>A0AAD7M7G2_MYCRO</name>
<protein>
    <submittedName>
        <fullName evidence="2">Uncharacterized protein</fullName>
    </submittedName>
</protein>
<sequence length="483" mass="51214">MLRSRQLAAHRKQADQWAEVAATLVFLGVHAAARHNVEEILDGIAGDRADLAGLLVKEMDLIVEHTGSLAGLSTVIVNLAEMPGGNELHFLEDFLEKIIPGTYTSSKACENMKCLKIAEKGSKAAPCATSRAIAHGTAGRATGTPATENGGKLGTATPATARFCVRCCSSTSAPSTRRAHPAVLIQQAKFIYENPRTEFSTAFDLTQLGDGLSRIDVHPMVEYTHTPGALLRLAQLARSRGRMQLDAVIMNGGPAPLLRIPTYTLDSGVSPNPIPPILRYSSIFCLIFTGSVVPSTLIFGLLSPHAFVYGLEGHIAPPNRRPHTNCGYIPFSTAGLRRPFLTSRSYLSPRTALRGPHTSRPASAYSELLVTPQCGPIPNAVRAQERPGCRPLHGACIAPVAHAQRPGSPVRRCEGLRAAERMLLQKRAAATAPASAPCTAARCCGQTGLCCSVQKRAAALPPASGEPYSRALPKDSGPSGPVI</sequence>
<dbReference type="Proteomes" id="UP001221757">
    <property type="component" value="Unassembled WGS sequence"/>
</dbReference>
<dbReference type="EMBL" id="JARKIE010000009">
    <property type="protein sequence ID" value="KAJ7704816.1"/>
    <property type="molecule type" value="Genomic_DNA"/>
</dbReference>
<keyword evidence="3" id="KW-1185">Reference proteome</keyword>
<comment type="caution">
    <text evidence="2">The sequence shown here is derived from an EMBL/GenBank/DDBJ whole genome shotgun (WGS) entry which is preliminary data.</text>
</comment>
<evidence type="ECO:0000313" key="3">
    <source>
        <dbReference type="Proteomes" id="UP001221757"/>
    </source>
</evidence>
<proteinExistence type="predicted"/>
<accession>A0AAD7M7G2</accession>
<gene>
    <name evidence="2" type="ORF">B0H17DRAFT_1126454</name>
</gene>